<dbReference type="RefSeq" id="XP_040720620.1">
    <property type="nucleotide sequence ID" value="XM_040854446.1"/>
</dbReference>
<feature type="compositionally biased region" description="Polar residues" evidence="1">
    <location>
        <begin position="145"/>
        <end position="155"/>
    </location>
</feature>
<evidence type="ECO:0000313" key="3">
    <source>
        <dbReference type="Proteomes" id="UP000193689"/>
    </source>
</evidence>
<sequence length="174" mass="18025">MSAQAPSEGQKVTLGQNAPITREGSGAVACDSLAAESRAFTSSNEMSTNTQSHDELRSSSKPHESGSTAAYSSTNTGAGSGPNNVDTAPSYVNNQYTQDTKGPHGKNIKEDESIRTGDGNNASFTEFGTDKDPGALAEKKFALADSSTAGSTAARQKSIDGKTPYDVLDPEEQA</sequence>
<keyword evidence="3" id="KW-1185">Reference proteome</keyword>
<reference evidence="2 3" key="1">
    <citation type="submission" date="2016-07" db="EMBL/GenBank/DDBJ databases">
        <title>Pervasive Adenine N6-methylation of Active Genes in Fungi.</title>
        <authorList>
            <consortium name="DOE Joint Genome Institute"/>
            <person name="Mondo S.J."/>
            <person name="Dannebaum R.O."/>
            <person name="Kuo R.C."/>
            <person name="Labutti K."/>
            <person name="Haridas S."/>
            <person name="Kuo A."/>
            <person name="Salamov A."/>
            <person name="Ahrendt S.R."/>
            <person name="Lipzen A."/>
            <person name="Sullivan W."/>
            <person name="Andreopoulos W.B."/>
            <person name="Clum A."/>
            <person name="Lindquist E."/>
            <person name="Daum C."/>
            <person name="Ramamoorthy G.K."/>
            <person name="Gryganskyi A."/>
            <person name="Culley D."/>
            <person name="Magnuson J.K."/>
            <person name="James T.Y."/>
            <person name="O'Malley M.A."/>
            <person name="Stajich J.E."/>
            <person name="Spatafora J.W."/>
            <person name="Visel A."/>
            <person name="Grigoriev I.V."/>
        </authorList>
    </citation>
    <scope>NUCLEOTIDE SEQUENCE [LARGE SCALE GENOMIC DNA]</scope>
    <source>
        <strain evidence="2 3">CBS 129021</strain>
    </source>
</reference>
<dbReference type="GeneID" id="63770658"/>
<feature type="compositionally biased region" description="Polar residues" evidence="1">
    <location>
        <begin position="39"/>
        <end position="51"/>
    </location>
</feature>
<feature type="region of interest" description="Disordered" evidence="1">
    <location>
        <begin position="1"/>
        <end position="24"/>
    </location>
</feature>
<comment type="caution">
    <text evidence="2">The sequence shown here is derived from an EMBL/GenBank/DDBJ whole genome shotgun (WGS) entry which is preliminary data.</text>
</comment>
<dbReference type="EMBL" id="MCFJ01000001">
    <property type="protein sequence ID" value="ORY71028.1"/>
    <property type="molecule type" value="Genomic_DNA"/>
</dbReference>
<proteinExistence type="predicted"/>
<name>A0A1Y2EHI3_9PEZI</name>
<feature type="compositionally biased region" description="Polar residues" evidence="1">
    <location>
        <begin position="65"/>
        <end position="100"/>
    </location>
</feature>
<feature type="region of interest" description="Disordered" evidence="1">
    <location>
        <begin position="39"/>
        <end position="132"/>
    </location>
</feature>
<accession>A0A1Y2EHI3</accession>
<evidence type="ECO:0000313" key="2">
    <source>
        <dbReference type="EMBL" id="ORY71028.1"/>
    </source>
</evidence>
<organism evidence="2 3">
    <name type="scientific">Pseudomassariella vexata</name>
    <dbReference type="NCBI Taxonomy" id="1141098"/>
    <lineage>
        <taxon>Eukaryota</taxon>
        <taxon>Fungi</taxon>
        <taxon>Dikarya</taxon>
        <taxon>Ascomycota</taxon>
        <taxon>Pezizomycotina</taxon>
        <taxon>Sordariomycetes</taxon>
        <taxon>Xylariomycetidae</taxon>
        <taxon>Amphisphaeriales</taxon>
        <taxon>Pseudomassariaceae</taxon>
        <taxon>Pseudomassariella</taxon>
    </lineage>
</organism>
<dbReference type="Proteomes" id="UP000193689">
    <property type="component" value="Unassembled WGS sequence"/>
</dbReference>
<evidence type="ECO:0000256" key="1">
    <source>
        <dbReference type="SAM" id="MobiDB-lite"/>
    </source>
</evidence>
<protein>
    <submittedName>
        <fullName evidence="2">Uncharacterized protein</fullName>
    </submittedName>
</protein>
<gene>
    <name evidence="2" type="ORF">BCR38DRAFT_2606</name>
</gene>
<feature type="compositionally biased region" description="Basic and acidic residues" evidence="1">
    <location>
        <begin position="52"/>
        <end position="64"/>
    </location>
</feature>
<dbReference type="OrthoDB" id="5383057at2759"/>
<feature type="region of interest" description="Disordered" evidence="1">
    <location>
        <begin position="144"/>
        <end position="174"/>
    </location>
</feature>
<dbReference type="AlphaFoldDB" id="A0A1Y2EHI3"/>
<dbReference type="InParanoid" id="A0A1Y2EHI3"/>